<dbReference type="RefSeq" id="WP_100289303.1">
    <property type="nucleotide sequence ID" value="NZ_PHHA01000021.1"/>
</dbReference>
<evidence type="ECO:0000256" key="1">
    <source>
        <dbReference type="SAM" id="Phobius"/>
    </source>
</evidence>
<comment type="caution">
    <text evidence="2">The sequence shown here is derived from an EMBL/GenBank/DDBJ whole genome shotgun (WGS) entry which is preliminary data.</text>
</comment>
<dbReference type="Proteomes" id="UP000229329">
    <property type="component" value="Unassembled WGS sequence"/>
</dbReference>
<keyword evidence="1" id="KW-0812">Transmembrane</keyword>
<accession>A0A2M8S0P9</accession>
<evidence type="ECO:0000313" key="3">
    <source>
        <dbReference type="Proteomes" id="UP000229329"/>
    </source>
</evidence>
<reference evidence="2 3" key="1">
    <citation type="submission" date="2017-11" db="EMBL/GenBank/DDBJ databases">
        <title>Reclassification of Bisgaard taxon 7 as Conservatibacter flavescens gen. nov., sp. nov.</title>
        <authorList>
            <person name="Christensen H."/>
        </authorList>
    </citation>
    <scope>NUCLEOTIDE SEQUENCE [LARGE SCALE GENOMIC DNA]</scope>
    <source>
        <strain evidence="2 3">7_4</strain>
    </source>
</reference>
<gene>
    <name evidence="2" type="ORF">CVP05_09320</name>
</gene>
<protein>
    <submittedName>
        <fullName evidence="2">Uncharacterized protein</fullName>
    </submittedName>
</protein>
<sequence length="182" mass="21359">MYTKRTINLLPWRLNAHLQRCRILLFTLIFFSLTCLGCWLCFSYFTQQLNQTYQQQFSTLQQVQQQLTQTQNDITHRQNNQNTATEPSQAIATTRVAQLLNMLTQLPLMLGELYGLELRQPPQSSPSVILQGMAGNSHEFEQLHAFFNEQDWITQVQLLHLEPQQHQQLHFQFQLTLLEDTP</sequence>
<keyword evidence="1" id="KW-0472">Membrane</keyword>
<organism evidence="2 3">
    <name type="scientific">Conservatibacter flavescens</name>
    <dbReference type="NCBI Taxonomy" id="28161"/>
    <lineage>
        <taxon>Bacteria</taxon>
        <taxon>Pseudomonadati</taxon>
        <taxon>Pseudomonadota</taxon>
        <taxon>Gammaproteobacteria</taxon>
        <taxon>Pasteurellales</taxon>
        <taxon>Pasteurellaceae</taxon>
        <taxon>Conservatibacter</taxon>
    </lineage>
</organism>
<feature type="transmembrane region" description="Helical" evidence="1">
    <location>
        <begin position="21"/>
        <end position="45"/>
    </location>
</feature>
<name>A0A2M8S0P9_9PAST</name>
<proteinExistence type="predicted"/>
<keyword evidence="3" id="KW-1185">Reference proteome</keyword>
<keyword evidence="1" id="KW-1133">Transmembrane helix</keyword>
<dbReference type="EMBL" id="PHHA01000021">
    <property type="protein sequence ID" value="PJG84731.1"/>
    <property type="molecule type" value="Genomic_DNA"/>
</dbReference>
<dbReference type="AlphaFoldDB" id="A0A2M8S0P9"/>
<evidence type="ECO:0000313" key="2">
    <source>
        <dbReference type="EMBL" id="PJG84731.1"/>
    </source>
</evidence>